<organism evidence="13 14">
    <name type="scientific">Acinetobacter silvestris</name>
    <dbReference type="NCBI Taxonomy" id="1977882"/>
    <lineage>
        <taxon>Bacteria</taxon>
        <taxon>Pseudomonadati</taxon>
        <taxon>Pseudomonadota</taxon>
        <taxon>Gammaproteobacteria</taxon>
        <taxon>Moraxellales</taxon>
        <taxon>Moraxellaceae</taxon>
        <taxon>Acinetobacter</taxon>
    </lineage>
</organism>
<comment type="catalytic activity">
    <reaction evidence="1">
        <text>alpha-D-mannose 1-phosphate = D-mannose 6-phosphate</text>
        <dbReference type="Rhea" id="RHEA:11140"/>
        <dbReference type="ChEBI" id="CHEBI:58409"/>
        <dbReference type="ChEBI" id="CHEBI:58735"/>
        <dbReference type="EC" id="5.4.2.8"/>
    </reaction>
</comment>
<dbReference type="RefSeq" id="WP_086204504.1">
    <property type="nucleotide sequence ID" value="NZ_NEGB01000009.1"/>
</dbReference>
<dbReference type="Pfam" id="PF02880">
    <property type="entry name" value="PGM_PMM_III"/>
    <property type="match status" value="1"/>
</dbReference>
<dbReference type="PANTHER" id="PTHR43771">
    <property type="entry name" value="PHOSPHOMANNOMUTASE"/>
    <property type="match status" value="1"/>
</dbReference>
<evidence type="ECO:0000256" key="1">
    <source>
        <dbReference type="ARBA" id="ARBA00000586"/>
    </source>
</evidence>
<evidence type="ECO:0000259" key="10">
    <source>
        <dbReference type="Pfam" id="PF02878"/>
    </source>
</evidence>
<dbReference type="InterPro" id="IPR016055">
    <property type="entry name" value="A-D-PHexomutase_a/b/a-I/II/III"/>
</dbReference>
<proteinExistence type="inferred from homology"/>
<dbReference type="EC" id="5.4.2.8" evidence="5"/>
<evidence type="ECO:0000256" key="8">
    <source>
        <dbReference type="ARBA" id="ARBA00022842"/>
    </source>
</evidence>
<comment type="cofactor">
    <cofactor evidence="2">
        <name>Mg(2+)</name>
        <dbReference type="ChEBI" id="CHEBI:18420"/>
    </cofactor>
</comment>
<keyword evidence="14" id="KW-1185">Reference proteome</keyword>
<evidence type="ECO:0000256" key="6">
    <source>
        <dbReference type="ARBA" id="ARBA00022553"/>
    </source>
</evidence>
<evidence type="ECO:0000256" key="4">
    <source>
        <dbReference type="ARBA" id="ARBA00010231"/>
    </source>
</evidence>
<evidence type="ECO:0000256" key="5">
    <source>
        <dbReference type="ARBA" id="ARBA00012730"/>
    </source>
</evidence>
<keyword evidence="7" id="KW-0479">Metal-binding</keyword>
<dbReference type="Pfam" id="PF02879">
    <property type="entry name" value="PGM_PMM_II"/>
    <property type="match status" value="1"/>
</dbReference>
<feature type="domain" description="Alpha-D-phosphohexomutase alpha/beta/alpha" evidence="11">
    <location>
        <begin position="168"/>
        <end position="256"/>
    </location>
</feature>
<dbReference type="Gene3D" id="3.40.120.10">
    <property type="entry name" value="Alpha-D-Glucose-1,6-Bisphosphate, subunit A, domain 3"/>
    <property type="match status" value="3"/>
</dbReference>
<evidence type="ECO:0000256" key="2">
    <source>
        <dbReference type="ARBA" id="ARBA00001946"/>
    </source>
</evidence>
<dbReference type="PRINTS" id="PR00509">
    <property type="entry name" value="PGMPMM"/>
</dbReference>
<keyword evidence="6" id="KW-0597">Phosphoprotein</keyword>
<evidence type="ECO:0000256" key="9">
    <source>
        <dbReference type="ARBA" id="ARBA00023235"/>
    </source>
</evidence>
<comment type="caution">
    <text evidence="13">The sequence shown here is derived from an EMBL/GenBank/DDBJ whole genome shotgun (WGS) entry which is preliminary data.</text>
</comment>
<dbReference type="EMBL" id="NEGB01000009">
    <property type="protein sequence ID" value="OTG63525.1"/>
    <property type="molecule type" value="Genomic_DNA"/>
</dbReference>
<gene>
    <name evidence="13" type="ORF">B9T28_13390</name>
</gene>
<dbReference type="InterPro" id="IPR005841">
    <property type="entry name" value="Alpha-D-phosphohexomutase_SF"/>
</dbReference>
<dbReference type="PANTHER" id="PTHR43771:SF2">
    <property type="entry name" value="PHOSPHOMANNOMUTASE_PHOSPHOGLUCOMUTASE"/>
    <property type="match status" value="1"/>
</dbReference>
<protein>
    <recommendedName>
        <fullName evidence="5">phosphomannomutase</fullName>
        <ecNumber evidence="5">5.4.2.8</ecNumber>
    </recommendedName>
</protein>
<evidence type="ECO:0000256" key="3">
    <source>
        <dbReference type="ARBA" id="ARBA00004699"/>
    </source>
</evidence>
<feature type="domain" description="Alpha-D-phosphohexomutase alpha/beta/alpha" evidence="12">
    <location>
        <begin position="263"/>
        <end position="374"/>
    </location>
</feature>
<keyword evidence="9" id="KW-0413">Isomerase</keyword>
<dbReference type="AlphaFoldDB" id="A0A1Y3CBP4"/>
<dbReference type="InterPro" id="IPR005845">
    <property type="entry name" value="A-D-PHexomutase_a/b/a-II"/>
</dbReference>
<keyword evidence="8" id="KW-0460">Magnesium</keyword>
<dbReference type="STRING" id="1977882.B9T28_13390"/>
<dbReference type="SUPFAM" id="SSF55957">
    <property type="entry name" value="Phosphoglucomutase, C-terminal domain"/>
    <property type="match status" value="1"/>
</dbReference>
<evidence type="ECO:0000313" key="14">
    <source>
        <dbReference type="Proteomes" id="UP000242765"/>
    </source>
</evidence>
<dbReference type="Gene3D" id="3.30.310.50">
    <property type="entry name" value="Alpha-D-phosphohexomutase, C-terminal domain"/>
    <property type="match status" value="1"/>
</dbReference>
<dbReference type="Proteomes" id="UP000242765">
    <property type="component" value="Unassembled WGS sequence"/>
</dbReference>
<evidence type="ECO:0000259" key="12">
    <source>
        <dbReference type="Pfam" id="PF02880"/>
    </source>
</evidence>
<dbReference type="OrthoDB" id="9803322at2"/>
<dbReference type="InterPro" id="IPR005844">
    <property type="entry name" value="A-D-PHexomutase_a/b/a-I"/>
</dbReference>
<dbReference type="GO" id="GO:0005975">
    <property type="term" value="P:carbohydrate metabolic process"/>
    <property type="evidence" value="ECO:0007669"/>
    <property type="project" value="InterPro"/>
</dbReference>
<comment type="similarity">
    <text evidence="4">Belongs to the phosphohexose mutase family.</text>
</comment>
<dbReference type="InterPro" id="IPR005846">
    <property type="entry name" value="A-D-PHexomutase_a/b/a-III"/>
</dbReference>
<sequence length="474" mass="53176">MNIPIEFPHQIFRAYDIRGKVELLNPAIIHAIARALVSQFQKMGQTQIVIGYDARLSSPTFAKIIEQVFIQHQFKVVAIGCCSTPQMYFAARQTHGNGIMVTASHNSKTDNGIKWVIQTEPPSPEMIQDVGELASQLLFNQPQMFELFPVEHDIKSEFCVSYQSVLLQDIQLKRQFKVVIDGLNGSAGYCAQQVLTKLGCEVIALRCNADGHFPDHAPDPSQAKHLELLRQNILHYQADFGIALDGDGDRVVLLDEHAHIISADRLLALCAQMCLESHPKHEIVFDVKCSAMVRQVVEQLGGQAKMLRTGSSFLRRYMSQSKGFAVFGGEYAGHYVFNDGRGLGYDDGLYAALRVMEYLSQFPDMTLSKILAVYPERFYTEDTYISTRGIDPQILLREIEESSHHLDAVLSNIDGVRLDFKYGFGIIRASNTGEFFTLRFDADSPAHLDNIRQIFASMLSAGYPVIAQDILHMH</sequence>
<dbReference type="SUPFAM" id="SSF53738">
    <property type="entry name" value="Phosphoglucomutase, first 3 domains"/>
    <property type="match status" value="3"/>
</dbReference>
<accession>A0A1Y3CBP4</accession>
<feature type="domain" description="Alpha-D-phosphohexomutase alpha/beta/alpha" evidence="10">
    <location>
        <begin position="10"/>
        <end position="127"/>
    </location>
</feature>
<name>A0A1Y3CBP4_9GAMM</name>
<dbReference type="CDD" id="cd03089">
    <property type="entry name" value="PMM_PGM"/>
    <property type="match status" value="1"/>
</dbReference>
<dbReference type="GO" id="GO:0004615">
    <property type="term" value="F:phosphomannomutase activity"/>
    <property type="evidence" value="ECO:0007669"/>
    <property type="project" value="UniProtKB-EC"/>
</dbReference>
<evidence type="ECO:0000256" key="7">
    <source>
        <dbReference type="ARBA" id="ARBA00022723"/>
    </source>
</evidence>
<dbReference type="InterPro" id="IPR036900">
    <property type="entry name" value="A-D-PHexomutase_C_sf"/>
</dbReference>
<comment type="pathway">
    <text evidence="3">Nucleotide-sugar biosynthesis; GDP-alpha-D-mannose biosynthesis; alpha-D-mannose 1-phosphate from D-fructose 6-phosphate: step 2/2.</text>
</comment>
<reference evidence="13 14" key="1">
    <citation type="submission" date="2017-04" db="EMBL/GenBank/DDBJ databases">
        <title>High diversity of culturable Acinetobacter species in natural soil and water ecosystems.</title>
        <authorList>
            <person name="Nemec A."/>
            <person name="Radolfova-Krizova L."/>
        </authorList>
    </citation>
    <scope>NUCLEOTIDE SEQUENCE [LARGE SCALE GENOMIC DNA]</scope>
    <source>
        <strain evidence="13 14">ANC 4999</strain>
    </source>
</reference>
<evidence type="ECO:0000259" key="11">
    <source>
        <dbReference type="Pfam" id="PF02879"/>
    </source>
</evidence>
<evidence type="ECO:0000313" key="13">
    <source>
        <dbReference type="EMBL" id="OTG63525.1"/>
    </source>
</evidence>
<dbReference type="Pfam" id="PF02878">
    <property type="entry name" value="PGM_PMM_I"/>
    <property type="match status" value="1"/>
</dbReference>
<dbReference type="GO" id="GO:0046872">
    <property type="term" value="F:metal ion binding"/>
    <property type="evidence" value="ECO:0007669"/>
    <property type="project" value="UniProtKB-KW"/>
</dbReference>